<organism evidence="1 2">
    <name type="scientific">Planosporangium flavigriseum</name>
    <dbReference type="NCBI Taxonomy" id="373681"/>
    <lineage>
        <taxon>Bacteria</taxon>
        <taxon>Bacillati</taxon>
        <taxon>Actinomycetota</taxon>
        <taxon>Actinomycetes</taxon>
        <taxon>Micromonosporales</taxon>
        <taxon>Micromonosporaceae</taxon>
        <taxon>Planosporangium</taxon>
    </lineage>
</organism>
<dbReference type="RefSeq" id="WP_168077353.1">
    <property type="nucleotide sequence ID" value="NZ_BAAAQJ010000007.1"/>
</dbReference>
<keyword evidence="2" id="KW-1185">Reference proteome</keyword>
<evidence type="ECO:0000313" key="2">
    <source>
        <dbReference type="Proteomes" id="UP000653674"/>
    </source>
</evidence>
<dbReference type="InterPro" id="IPR046288">
    <property type="entry name" value="DUF6325"/>
</dbReference>
<dbReference type="EMBL" id="BONU01000022">
    <property type="protein sequence ID" value="GIG74774.1"/>
    <property type="molecule type" value="Genomic_DNA"/>
</dbReference>
<dbReference type="AlphaFoldDB" id="A0A8J3LNS8"/>
<name>A0A8J3LNS8_9ACTN</name>
<dbReference type="Proteomes" id="UP000653674">
    <property type="component" value="Unassembled WGS sequence"/>
</dbReference>
<proteinExistence type="predicted"/>
<comment type="caution">
    <text evidence="1">The sequence shown here is derived from an EMBL/GenBank/DDBJ whole genome shotgun (WGS) entry which is preliminary data.</text>
</comment>
<dbReference type="Pfam" id="PF19850">
    <property type="entry name" value="DUF6325"/>
    <property type="match status" value="1"/>
</dbReference>
<accession>A0A8J3LNS8</accession>
<gene>
    <name evidence="1" type="ORF">Pfl04_31780</name>
</gene>
<sequence>MAGIGPLEFLVVAFPGEALPDRVASVLQAVETGGAVRIVDALAVVKDRDGHVRGVEFADVPALAAYDVADPGLIDAADVDEVGQALDAGTAALALLIDHVWASAADAAVRELGGLLVGAVRIPEAYANEARRCQEAPGHPAR</sequence>
<reference evidence="1" key="1">
    <citation type="submission" date="2021-01" db="EMBL/GenBank/DDBJ databases">
        <title>Whole genome shotgun sequence of Planosporangium flavigriseum NBRC 105377.</title>
        <authorList>
            <person name="Komaki H."/>
            <person name="Tamura T."/>
        </authorList>
    </citation>
    <scope>NUCLEOTIDE SEQUENCE</scope>
    <source>
        <strain evidence="1">NBRC 105377</strain>
    </source>
</reference>
<evidence type="ECO:0008006" key="3">
    <source>
        <dbReference type="Google" id="ProtNLM"/>
    </source>
</evidence>
<evidence type="ECO:0000313" key="1">
    <source>
        <dbReference type="EMBL" id="GIG74774.1"/>
    </source>
</evidence>
<protein>
    <recommendedName>
        <fullName evidence="3">DUF1269 domain-containing protein</fullName>
    </recommendedName>
</protein>